<sequence>MRADLAGSHARPMTRTPLQMSDAKTLLEEFLRNFRDPEKASALFVEDGAFEMPFFVSLGLPTRFEGREGVKGLIRTVLEYYPDFEFKDEDITVHIDTPDQVFAEYVAHTTAAATGRLAHHLFMGRLVAENGQIRLLRESLNTVAMASALLPGGVHDLPEPASEVHAF</sequence>
<dbReference type="InterPro" id="IPR032710">
    <property type="entry name" value="NTF2-like_dom_sf"/>
</dbReference>
<dbReference type="RefSeq" id="WP_343977605.1">
    <property type="nucleotide sequence ID" value="NZ_BAAAJG010000009.1"/>
</dbReference>
<organism evidence="2 3">
    <name type="scientific">Pseudonocardia aurantiaca</name>
    <dbReference type="NCBI Taxonomy" id="75290"/>
    <lineage>
        <taxon>Bacteria</taxon>
        <taxon>Bacillati</taxon>
        <taxon>Actinomycetota</taxon>
        <taxon>Actinomycetes</taxon>
        <taxon>Pseudonocardiales</taxon>
        <taxon>Pseudonocardiaceae</taxon>
        <taxon>Pseudonocardia</taxon>
    </lineage>
</organism>
<proteinExistence type="predicted"/>
<dbReference type="Proteomes" id="UP001597145">
    <property type="component" value="Unassembled WGS sequence"/>
</dbReference>
<dbReference type="SUPFAM" id="SSF54427">
    <property type="entry name" value="NTF2-like"/>
    <property type="match status" value="1"/>
</dbReference>
<gene>
    <name evidence="2" type="ORF">ACFSCY_30955</name>
</gene>
<name>A0ABW4FTM2_9PSEU</name>
<comment type="caution">
    <text evidence="2">The sequence shown here is derived from an EMBL/GenBank/DDBJ whole genome shotgun (WGS) entry which is preliminary data.</text>
</comment>
<accession>A0ABW4FTM2</accession>
<feature type="domain" description="SnoaL-like" evidence="1">
    <location>
        <begin position="35"/>
        <end position="134"/>
    </location>
</feature>
<dbReference type="EMBL" id="JBHUCP010000026">
    <property type="protein sequence ID" value="MFD1533844.1"/>
    <property type="molecule type" value="Genomic_DNA"/>
</dbReference>
<evidence type="ECO:0000313" key="3">
    <source>
        <dbReference type="Proteomes" id="UP001597145"/>
    </source>
</evidence>
<reference evidence="3" key="1">
    <citation type="journal article" date="2019" name="Int. J. Syst. Evol. Microbiol.">
        <title>The Global Catalogue of Microorganisms (GCM) 10K type strain sequencing project: providing services to taxonomists for standard genome sequencing and annotation.</title>
        <authorList>
            <consortium name="The Broad Institute Genomics Platform"/>
            <consortium name="The Broad Institute Genome Sequencing Center for Infectious Disease"/>
            <person name="Wu L."/>
            <person name="Ma J."/>
        </authorList>
    </citation>
    <scope>NUCLEOTIDE SEQUENCE [LARGE SCALE GENOMIC DNA]</scope>
    <source>
        <strain evidence="3">JCM 12165</strain>
    </source>
</reference>
<dbReference type="Pfam" id="PF12680">
    <property type="entry name" value="SnoaL_2"/>
    <property type="match status" value="1"/>
</dbReference>
<protein>
    <submittedName>
        <fullName evidence="2">Nuclear transport factor 2 family protein</fullName>
    </submittedName>
</protein>
<keyword evidence="3" id="KW-1185">Reference proteome</keyword>
<evidence type="ECO:0000259" key="1">
    <source>
        <dbReference type="Pfam" id="PF12680"/>
    </source>
</evidence>
<dbReference type="Gene3D" id="3.10.450.50">
    <property type="match status" value="1"/>
</dbReference>
<dbReference type="InterPro" id="IPR037401">
    <property type="entry name" value="SnoaL-like"/>
</dbReference>
<evidence type="ECO:0000313" key="2">
    <source>
        <dbReference type="EMBL" id="MFD1533844.1"/>
    </source>
</evidence>